<accession>A0ACC2N4X3</accession>
<dbReference type="EMBL" id="CM056744">
    <property type="protein sequence ID" value="KAJ8666230.1"/>
    <property type="molecule type" value="Genomic_DNA"/>
</dbReference>
<gene>
    <name evidence="1" type="ORF">QAD02_007892</name>
</gene>
<evidence type="ECO:0000313" key="2">
    <source>
        <dbReference type="Proteomes" id="UP001239111"/>
    </source>
</evidence>
<sequence>MRPQESTLKELHALVASEISSTSISHNAFSNHLPPGDSFSTTICSPQFSQAFSSFWSALHTGQAAPVVQQFGFGSRVMIAANNGDIEEFIDALQETETSVVEENAQAHPNREQNPE</sequence>
<comment type="caution">
    <text evidence="1">The sequence shown here is derived from an EMBL/GenBank/DDBJ whole genome shotgun (WGS) entry which is preliminary data.</text>
</comment>
<dbReference type="Proteomes" id="UP001239111">
    <property type="component" value="Chromosome 4"/>
</dbReference>
<evidence type="ECO:0000313" key="1">
    <source>
        <dbReference type="EMBL" id="KAJ8666230.1"/>
    </source>
</evidence>
<name>A0ACC2N4X3_9HYME</name>
<keyword evidence="2" id="KW-1185">Reference proteome</keyword>
<protein>
    <submittedName>
        <fullName evidence="1">Uncharacterized protein</fullName>
    </submittedName>
</protein>
<reference evidence="1" key="1">
    <citation type="submission" date="2023-04" db="EMBL/GenBank/DDBJ databases">
        <title>A chromosome-level genome assembly of the parasitoid wasp Eretmocerus hayati.</title>
        <authorList>
            <person name="Zhong Y."/>
            <person name="Liu S."/>
            <person name="Liu Y."/>
        </authorList>
    </citation>
    <scope>NUCLEOTIDE SEQUENCE</scope>
    <source>
        <strain evidence="1">ZJU_SS_LIU_2023</strain>
    </source>
</reference>
<organism evidence="1 2">
    <name type="scientific">Eretmocerus hayati</name>
    <dbReference type="NCBI Taxonomy" id="131215"/>
    <lineage>
        <taxon>Eukaryota</taxon>
        <taxon>Metazoa</taxon>
        <taxon>Ecdysozoa</taxon>
        <taxon>Arthropoda</taxon>
        <taxon>Hexapoda</taxon>
        <taxon>Insecta</taxon>
        <taxon>Pterygota</taxon>
        <taxon>Neoptera</taxon>
        <taxon>Endopterygota</taxon>
        <taxon>Hymenoptera</taxon>
        <taxon>Apocrita</taxon>
        <taxon>Proctotrupomorpha</taxon>
        <taxon>Chalcidoidea</taxon>
        <taxon>Aphelinidae</taxon>
        <taxon>Aphelininae</taxon>
        <taxon>Eretmocerus</taxon>
    </lineage>
</organism>
<proteinExistence type="predicted"/>